<dbReference type="OMA" id="GREHIHD"/>
<dbReference type="InParanoid" id="I2HAH4"/>
<protein>
    <submittedName>
        <fullName evidence="3">Uncharacterized protein</fullName>
    </submittedName>
</protein>
<feature type="signal peptide" evidence="2">
    <location>
        <begin position="1"/>
        <end position="19"/>
    </location>
</feature>
<sequence>MILSSLLLVVLCIFDPISSAPQHQSTIVSGFDVEETLKAAQLQNDKDQKFKTVDSSPEVSGVVDGSTEDESKSNEEKSREEKSREETSELTATELTVTLHPGREHIHDPEHGVGGDVIFDEKHHVKKIIGGFEDGVEVGGNSQGRGLEPLEIDRGNHKFEKGMAPTEILWSSGAMQNGYNGGIRRPDYRRAYFFQRH</sequence>
<evidence type="ECO:0000313" key="5">
    <source>
        <dbReference type="WormBase" id="C23H5.15"/>
    </source>
</evidence>
<dbReference type="HOGENOM" id="CLU_118246_0_0_1"/>
<evidence type="ECO:0000256" key="2">
    <source>
        <dbReference type="SAM" id="SignalP"/>
    </source>
</evidence>
<proteinExistence type="predicted"/>
<evidence type="ECO:0000313" key="3">
    <source>
        <dbReference type="EMBL" id="CCH63902.1"/>
    </source>
</evidence>
<dbReference type="Bgee" id="WBGene00219423">
    <property type="expression patterns" value="Expressed in adult organism and 1 other cell type or tissue"/>
</dbReference>
<keyword evidence="4" id="KW-1185">Reference proteome</keyword>
<evidence type="ECO:0000313" key="4">
    <source>
        <dbReference type="Proteomes" id="UP000001940"/>
    </source>
</evidence>
<dbReference type="EMBL" id="BX284604">
    <property type="protein sequence ID" value="CCH63902.1"/>
    <property type="molecule type" value="Genomic_DNA"/>
</dbReference>
<dbReference type="GeneID" id="24104233"/>
<dbReference type="WormBase" id="C23H5.15">
    <property type="protein sequence ID" value="CE47498"/>
    <property type="gene ID" value="WBGene00219423"/>
</dbReference>
<dbReference type="CTD" id="24104233"/>
<dbReference type="OrthoDB" id="5822584at2759"/>
<feature type="region of interest" description="Disordered" evidence="1">
    <location>
        <begin position="48"/>
        <end position="91"/>
    </location>
</feature>
<feature type="chain" id="PRO_5003660619" evidence="2">
    <location>
        <begin position="20"/>
        <end position="197"/>
    </location>
</feature>
<keyword evidence="2" id="KW-0732">Signal</keyword>
<name>I2HAH4_CAEEL</name>
<feature type="compositionally biased region" description="Basic and acidic residues" evidence="1">
    <location>
        <begin position="69"/>
        <end position="87"/>
    </location>
</feature>
<dbReference type="FunCoup" id="I2HAH4">
    <property type="interactions" value="820"/>
</dbReference>
<dbReference type="PaxDb" id="6239-C23H5.15"/>
<dbReference type="RefSeq" id="NP_001263738.1">
    <property type="nucleotide sequence ID" value="NM_001276809.2"/>
</dbReference>
<accession>I2HAH4</accession>
<gene>
    <name evidence="3 5" type="ORF">C23H5.15</name>
    <name evidence="3" type="ORF">CELE_C23H5.15</name>
</gene>
<reference evidence="3 4" key="1">
    <citation type="journal article" date="1998" name="Science">
        <title>Genome sequence of the nematode C. elegans: a platform for investigating biology.</title>
        <authorList>
            <consortium name="The C. elegans sequencing consortium"/>
            <person name="Sulson J.E."/>
            <person name="Waterston R."/>
        </authorList>
    </citation>
    <scope>NUCLEOTIDE SEQUENCE [LARGE SCALE GENOMIC DNA]</scope>
    <source>
        <strain evidence="3 4">Bristol N2</strain>
    </source>
</reference>
<dbReference type="AGR" id="WB:WBGene00219423"/>
<evidence type="ECO:0000256" key="1">
    <source>
        <dbReference type="SAM" id="MobiDB-lite"/>
    </source>
</evidence>
<dbReference type="Proteomes" id="UP000001940">
    <property type="component" value="Chromosome IV"/>
</dbReference>
<dbReference type="KEGG" id="cel:CELE_C23H5.15"/>
<organism evidence="3 4">
    <name type="scientific">Caenorhabditis elegans</name>
    <dbReference type="NCBI Taxonomy" id="6239"/>
    <lineage>
        <taxon>Eukaryota</taxon>
        <taxon>Metazoa</taxon>
        <taxon>Ecdysozoa</taxon>
        <taxon>Nematoda</taxon>
        <taxon>Chromadorea</taxon>
        <taxon>Rhabditida</taxon>
        <taxon>Rhabditina</taxon>
        <taxon>Rhabditomorpha</taxon>
        <taxon>Rhabditoidea</taxon>
        <taxon>Rhabditidae</taxon>
        <taxon>Peloderinae</taxon>
        <taxon>Caenorhabditis</taxon>
    </lineage>
</organism>
<dbReference type="eggNOG" id="ENOG502TIPG">
    <property type="taxonomic scope" value="Eukaryota"/>
</dbReference>
<dbReference type="AlphaFoldDB" id="I2HAH4"/>